<name>A0A382HGR7_9ZZZZ</name>
<dbReference type="InterPro" id="IPR012312">
    <property type="entry name" value="Hemerythrin-like"/>
</dbReference>
<dbReference type="CDD" id="cd12108">
    <property type="entry name" value="Hr-like"/>
    <property type="match status" value="1"/>
</dbReference>
<dbReference type="EMBL" id="UINC01061082">
    <property type="protein sequence ID" value="SVB86275.1"/>
    <property type="molecule type" value="Genomic_DNA"/>
</dbReference>
<reference evidence="2" key="1">
    <citation type="submission" date="2018-05" db="EMBL/GenBank/DDBJ databases">
        <authorList>
            <person name="Lanie J.A."/>
            <person name="Ng W.-L."/>
            <person name="Kazmierczak K.M."/>
            <person name="Andrzejewski T.M."/>
            <person name="Davidsen T.M."/>
            <person name="Wayne K.J."/>
            <person name="Tettelin H."/>
            <person name="Glass J.I."/>
            <person name="Rusch D."/>
            <person name="Podicherti R."/>
            <person name="Tsui H.-C.T."/>
            <person name="Winkler M.E."/>
        </authorList>
    </citation>
    <scope>NUCLEOTIDE SEQUENCE</scope>
</reference>
<evidence type="ECO:0000259" key="1">
    <source>
        <dbReference type="Pfam" id="PF01814"/>
    </source>
</evidence>
<sequence>MIEKLPDGHIIKTMVKEHDHILAMLDELTDIAHRLSNSVQDIIGERLLLRANQLAVKIIGADPHHQREELILFPALEENGITSPTQCMRMEHAEIREMKHALKQKTENSGGVWSERVMDISKLIDALCLTLRQHIQKENTILYPMALTNITDKSKWIEMRIQCDKIGYCCFCPSDNQIIHPENNSIYC</sequence>
<evidence type="ECO:0000313" key="2">
    <source>
        <dbReference type="EMBL" id="SVB86275.1"/>
    </source>
</evidence>
<protein>
    <recommendedName>
        <fullName evidence="1">Hemerythrin-like domain-containing protein</fullName>
    </recommendedName>
</protein>
<accession>A0A382HGR7</accession>
<gene>
    <name evidence="2" type="ORF">METZ01_LOCUS239129</name>
</gene>
<dbReference type="Gene3D" id="1.20.120.520">
    <property type="entry name" value="nmb1532 protein domain like"/>
    <property type="match status" value="1"/>
</dbReference>
<dbReference type="GO" id="GO:0005886">
    <property type="term" value="C:plasma membrane"/>
    <property type="evidence" value="ECO:0007669"/>
    <property type="project" value="TreeGrafter"/>
</dbReference>
<dbReference type="AlphaFoldDB" id="A0A382HGR7"/>
<dbReference type="PANTHER" id="PTHR39966:SF3">
    <property type="entry name" value="DUF438 DOMAIN-CONTAINING PROTEIN"/>
    <property type="match status" value="1"/>
</dbReference>
<feature type="domain" description="Hemerythrin-like" evidence="1">
    <location>
        <begin position="9"/>
        <end position="146"/>
    </location>
</feature>
<organism evidence="2">
    <name type="scientific">marine metagenome</name>
    <dbReference type="NCBI Taxonomy" id="408172"/>
    <lineage>
        <taxon>unclassified sequences</taxon>
        <taxon>metagenomes</taxon>
        <taxon>ecological metagenomes</taxon>
    </lineage>
</organism>
<dbReference type="Pfam" id="PF01814">
    <property type="entry name" value="Hemerythrin"/>
    <property type="match status" value="1"/>
</dbReference>
<proteinExistence type="predicted"/>
<dbReference type="PANTHER" id="PTHR39966">
    <property type="entry name" value="BLL2471 PROTEIN-RELATED"/>
    <property type="match status" value="1"/>
</dbReference>